<feature type="non-terminal residue" evidence="3">
    <location>
        <position position="158"/>
    </location>
</feature>
<dbReference type="GO" id="GO:0016788">
    <property type="term" value="F:hydrolase activity, acting on ester bonds"/>
    <property type="evidence" value="ECO:0007669"/>
    <property type="project" value="InterPro"/>
</dbReference>
<dbReference type="InterPro" id="IPR017947">
    <property type="entry name" value="AryldialkylPase_Zn-BS"/>
</dbReference>
<dbReference type="Gene3D" id="3.20.20.140">
    <property type="entry name" value="Metal-dependent hydrolases"/>
    <property type="match status" value="1"/>
</dbReference>
<dbReference type="PANTHER" id="PTHR10819:SF3">
    <property type="entry name" value="PHOSPHOTRIESTERASE-RELATED PROTEIN"/>
    <property type="match status" value="1"/>
</dbReference>
<dbReference type="PANTHER" id="PTHR10819">
    <property type="entry name" value="PHOSPHOTRIESTERASE-RELATED"/>
    <property type="match status" value="1"/>
</dbReference>
<dbReference type="InterPro" id="IPR001559">
    <property type="entry name" value="Phosphotriesterase"/>
</dbReference>
<reference evidence="3" key="1">
    <citation type="journal article" date="2014" name="Front. Microbiol.">
        <title>High frequency of phylogenetically diverse reductive dehalogenase-homologous genes in deep subseafloor sedimentary metagenomes.</title>
        <authorList>
            <person name="Kawai M."/>
            <person name="Futagami T."/>
            <person name="Toyoda A."/>
            <person name="Takaki Y."/>
            <person name="Nishi S."/>
            <person name="Hori S."/>
            <person name="Arai W."/>
            <person name="Tsubouchi T."/>
            <person name="Morono Y."/>
            <person name="Uchiyama I."/>
            <person name="Ito T."/>
            <person name="Fujiyama A."/>
            <person name="Inagaki F."/>
            <person name="Takami H."/>
        </authorList>
    </citation>
    <scope>NUCLEOTIDE SEQUENCE</scope>
    <source>
        <strain evidence="3">Expedition CK06-06</strain>
    </source>
</reference>
<accession>X1V7Y1</accession>
<evidence type="ECO:0000313" key="3">
    <source>
        <dbReference type="EMBL" id="GAJ12332.1"/>
    </source>
</evidence>
<dbReference type="GO" id="GO:0008270">
    <property type="term" value="F:zinc ion binding"/>
    <property type="evidence" value="ECO:0007669"/>
    <property type="project" value="InterPro"/>
</dbReference>
<evidence type="ECO:0000256" key="1">
    <source>
        <dbReference type="ARBA" id="ARBA00022723"/>
    </source>
</evidence>
<dbReference type="Pfam" id="PF02126">
    <property type="entry name" value="PTE"/>
    <property type="match status" value="1"/>
</dbReference>
<proteinExistence type="predicted"/>
<dbReference type="SUPFAM" id="SSF51556">
    <property type="entry name" value="Metallo-dependent hydrolases"/>
    <property type="match status" value="1"/>
</dbReference>
<gene>
    <name evidence="3" type="ORF">S12H4_44001</name>
</gene>
<keyword evidence="1" id="KW-0479">Metal-binding</keyword>
<comment type="caution">
    <text evidence="3">The sequence shown here is derived from an EMBL/GenBank/DDBJ whole genome shotgun (WGS) entry which is preliminary data.</text>
</comment>
<dbReference type="InterPro" id="IPR032466">
    <property type="entry name" value="Metal_Hydrolase"/>
</dbReference>
<evidence type="ECO:0000256" key="2">
    <source>
        <dbReference type="ARBA" id="ARBA00022801"/>
    </source>
</evidence>
<sequence length="158" mass="16827">MASINSVLGPLDTTDLGFTLMHEHIMVAAAGVYQDYPELLGSNLMDLAVEGLIKAKEGGVDTVVDLTTLDLGRNIELLAEASRRSGVNIIACAGWWLDVPRFFAGVSADQMAEVFIREIEQGISGTDIKAGLLKSASDMLGVTPDAEIMLRGVARAHL</sequence>
<dbReference type="AlphaFoldDB" id="X1V7Y1"/>
<name>X1V7Y1_9ZZZZ</name>
<dbReference type="PROSITE" id="PS01322">
    <property type="entry name" value="PHOSPHOTRIESTERASE_1"/>
    <property type="match status" value="1"/>
</dbReference>
<evidence type="ECO:0008006" key="4">
    <source>
        <dbReference type="Google" id="ProtNLM"/>
    </source>
</evidence>
<organism evidence="3">
    <name type="scientific">marine sediment metagenome</name>
    <dbReference type="NCBI Taxonomy" id="412755"/>
    <lineage>
        <taxon>unclassified sequences</taxon>
        <taxon>metagenomes</taxon>
        <taxon>ecological metagenomes</taxon>
    </lineage>
</organism>
<protein>
    <recommendedName>
        <fullName evidence="4">Phosphotriesterase-related protein</fullName>
    </recommendedName>
</protein>
<dbReference type="EMBL" id="BARW01027066">
    <property type="protein sequence ID" value="GAJ12332.1"/>
    <property type="molecule type" value="Genomic_DNA"/>
</dbReference>
<keyword evidence="2" id="KW-0378">Hydrolase</keyword>
<dbReference type="PROSITE" id="PS51347">
    <property type="entry name" value="PHOSPHOTRIESTERASE_2"/>
    <property type="match status" value="1"/>
</dbReference>